<evidence type="ECO:0000313" key="2">
    <source>
        <dbReference type="EMBL" id="MBP1926856.1"/>
    </source>
</evidence>
<dbReference type="Proteomes" id="UP001519342">
    <property type="component" value="Unassembled WGS sequence"/>
</dbReference>
<dbReference type="RefSeq" id="WP_342455052.1">
    <property type="nucleotide sequence ID" value="NZ_JAGGKS010000008.1"/>
</dbReference>
<proteinExistence type="predicted"/>
<feature type="region of interest" description="Disordered" evidence="1">
    <location>
        <begin position="507"/>
        <end position="528"/>
    </location>
</feature>
<protein>
    <submittedName>
        <fullName evidence="2">Lambda family phage portal protein</fullName>
    </submittedName>
</protein>
<name>A0ABS4GGN2_9FIRM</name>
<evidence type="ECO:0000313" key="3">
    <source>
        <dbReference type="Proteomes" id="UP001519342"/>
    </source>
</evidence>
<evidence type="ECO:0000256" key="1">
    <source>
        <dbReference type="SAM" id="MobiDB-lite"/>
    </source>
</evidence>
<organism evidence="2 3">
    <name type="scientific">Sedimentibacter acidaminivorans</name>
    <dbReference type="NCBI Taxonomy" id="913099"/>
    <lineage>
        <taxon>Bacteria</taxon>
        <taxon>Bacillati</taxon>
        <taxon>Bacillota</taxon>
        <taxon>Tissierellia</taxon>
        <taxon>Sedimentibacter</taxon>
    </lineage>
</organism>
<comment type="caution">
    <text evidence="2">The sequence shown here is derived from an EMBL/GenBank/DDBJ whole genome shotgun (WGS) entry which is preliminary data.</text>
</comment>
<reference evidence="2 3" key="1">
    <citation type="submission" date="2021-03" db="EMBL/GenBank/DDBJ databases">
        <title>Genomic Encyclopedia of Type Strains, Phase IV (KMG-IV): sequencing the most valuable type-strain genomes for metagenomic binning, comparative biology and taxonomic classification.</title>
        <authorList>
            <person name="Goeker M."/>
        </authorList>
    </citation>
    <scope>NUCLEOTIDE SEQUENCE [LARGE SCALE GENOMIC DNA]</scope>
    <source>
        <strain evidence="2 3">DSM 24004</strain>
    </source>
</reference>
<dbReference type="Pfam" id="PF05136">
    <property type="entry name" value="Phage_portal_2"/>
    <property type="match status" value="1"/>
</dbReference>
<sequence length="528" mass="59488">MIKIGIANKLENVINNISPTWGLNRAVARKKHNIINSGYSHHGASYSKKSLAGWISSGGSTKEDIDDNLSTLRERSRDLYMGAPIATGAIKTIRTNVVGSGLMLRPQIDYEILKMSDEEARAWERKAQREFALWADTPHCDAERMNNFYELQQLAFLSFLASGECFALLPVIKRPNIPYDLRVKLIEADRVSTPTFEYNNSKIINGVEIGLHGEVVAYYISNFHPLGTQTIKKEWKRTSKYGKKSGRPNVLHLMDAERPEQRRGVPILAPVIESLKQLARYSEAELTAAVISGMYTVFIESPNDVDTENSPFGQTNFEYDDDTNYDEIDDQDREIKLGNGAVVELGNGEKINVANPGRPNANFDGFVTSISRQIGSALELPYELLVKQFTASYSASRASLLEAWKMFRMRRTWLSNDFCQPIYEEWLTEAIAKGRINAPGFFNDPLVRKAYCGAEWNGPTQGQLDPLKEVNAAAKRVDNGFSTRTRETQELTGGDYNIYIKQRKEEEKQMKEVNDINANEPSKTANTK</sequence>
<accession>A0ABS4GGN2</accession>
<dbReference type="EMBL" id="JAGGKS010000008">
    <property type="protein sequence ID" value="MBP1926856.1"/>
    <property type="molecule type" value="Genomic_DNA"/>
</dbReference>
<dbReference type="NCBIfam" id="TIGR01539">
    <property type="entry name" value="portal_lambda"/>
    <property type="match status" value="1"/>
</dbReference>
<feature type="compositionally biased region" description="Polar residues" evidence="1">
    <location>
        <begin position="516"/>
        <end position="528"/>
    </location>
</feature>
<keyword evidence="3" id="KW-1185">Reference proteome</keyword>
<dbReference type="InterPro" id="IPR006429">
    <property type="entry name" value="Phage_lambda_portal"/>
</dbReference>
<gene>
    <name evidence="2" type="ORF">J2Z76_002726</name>
</gene>